<reference evidence="2 3" key="1">
    <citation type="submission" date="2015-01" db="EMBL/GenBank/DDBJ databases">
        <title>Evolution of Trichinella species and genotypes.</title>
        <authorList>
            <person name="Korhonen P.K."/>
            <person name="Edoardo P."/>
            <person name="Giuseppe L.R."/>
            <person name="Gasser R.B."/>
        </authorList>
    </citation>
    <scope>NUCLEOTIDE SEQUENCE [LARGE SCALE GENOMIC DNA]</scope>
    <source>
        <strain evidence="2">ISS417</strain>
    </source>
</reference>
<evidence type="ECO:0000313" key="3">
    <source>
        <dbReference type="Proteomes" id="UP000055048"/>
    </source>
</evidence>
<dbReference type="EMBL" id="JYDJ01000060">
    <property type="protein sequence ID" value="KRX46293.1"/>
    <property type="molecule type" value="Genomic_DNA"/>
</dbReference>
<proteinExistence type="predicted"/>
<comment type="caution">
    <text evidence="2">The sequence shown here is derived from an EMBL/GenBank/DDBJ whole genome shotgun (WGS) entry which is preliminary data.</text>
</comment>
<name>A0A0V0U511_9BILA</name>
<dbReference type="AlphaFoldDB" id="A0A0V0U511"/>
<feature type="region of interest" description="Disordered" evidence="1">
    <location>
        <begin position="1"/>
        <end position="23"/>
    </location>
</feature>
<feature type="compositionally biased region" description="Polar residues" evidence="1">
    <location>
        <begin position="10"/>
        <end position="23"/>
    </location>
</feature>
<organism evidence="2 3">
    <name type="scientific">Trichinella murrelli</name>
    <dbReference type="NCBI Taxonomy" id="144512"/>
    <lineage>
        <taxon>Eukaryota</taxon>
        <taxon>Metazoa</taxon>
        <taxon>Ecdysozoa</taxon>
        <taxon>Nematoda</taxon>
        <taxon>Enoplea</taxon>
        <taxon>Dorylaimia</taxon>
        <taxon>Trichinellida</taxon>
        <taxon>Trichinellidae</taxon>
        <taxon>Trichinella</taxon>
    </lineage>
</organism>
<accession>A0A0V0U511</accession>
<evidence type="ECO:0000256" key="1">
    <source>
        <dbReference type="SAM" id="MobiDB-lite"/>
    </source>
</evidence>
<sequence length="63" mass="7142">MLRVEFSLMKQPSTSKQPEFANATSPDNSIPLFLSFYLAYRCKLSGKMKVANFSWCKMVQCAA</sequence>
<keyword evidence="3" id="KW-1185">Reference proteome</keyword>
<gene>
    <name evidence="2" type="ORF">T05_3909</name>
</gene>
<dbReference type="Proteomes" id="UP000055048">
    <property type="component" value="Unassembled WGS sequence"/>
</dbReference>
<protein>
    <submittedName>
        <fullName evidence="2">Uncharacterized protein</fullName>
    </submittedName>
</protein>
<evidence type="ECO:0000313" key="2">
    <source>
        <dbReference type="EMBL" id="KRX46293.1"/>
    </source>
</evidence>